<proteinExistence type="predicted"/>
<keyword evidence="2" id="KW-1185">Reference proteome</keyword>
<gene>
    <name evidence="1" type="ORF">F4695_004008</name>
</gene>
<reference evidence="1 2" key="1">
    <citation type="submission" date="2020-08" db="EMBL/GenBank/DDBJ databases">
        <title>The Agave Microbiome: Exploring the role of microbial communities in plant adaptations to desert environments.</title>
        <authorList>
            <person name="Partida-Martinez L.P."/>
        </authorList>
    </citation>
    <scope>NUCLEOTIDE SEQUENCE [LARGE SCALE GENOMIC DNA]</scope>
    <source>
        <strain evidence="1 2">AS3.12</strain>
    </source>
</reference>
<dbReference type="EMBL" id="JACHBU010000009">
    <property type="protein sequence ID" value="MBB6510617.1"/>
    <property type="molecule type" value="Genomic_DNA"/>
</dbReference>
<name>A0A7X0MT39_9HYPH</name>
<dbReference type="AlphaFoldDB" id="A0A7X0MT39"/>
<sequence>MPLLWGDGSVPLRRQTFIANATAIFVQHGAWTLATTASANGRLVFIDVLPRQNFQVSVITG</sequence>
<protein>
    <submittedName>
        <fullName evidence="1">Uncharacterized protein</fullName>
    </submittedName>
</protein>
<evidence type="ECO:0000313" key="2">
    <source>
        <dbReference type="Proteomes" id="UP000585437"/>
    </source>
</evidence>
<dbReference type="Proteomes" id="UP000585437">
    <property type="component" value="Unassembled WGS sequence"/>
</dbReference>
<evidence type="ECO:0000313" key="1">
    <source>
        <dbReference type="EMBL" id="MBB6510617.1"/>
    </source>
</evidence>
<organism evidence="1 2">
    <name type="scientific">Rhizobium soli</name>
    <dbReference type="NCBI Taxonomy" id="424798"/>
    <lineage>
        <taxon>Bacteria</taxon>
        <taxon>Pseudomonadati</taxon>
        <taxon>Pseudomonadota</taxon>
        <taxon>Alphaproteobacteria</taxon>
        <taxon>Hyphomicrobiales</taxon>
        <taxon>Rhizobiaceae</taxon>
        <taxon>Rhizobium/Agrobacterium group</taxon>
        <taxon>Rhizobium</taxon>
    </lineage>
</organism>
<accession>A0A7X0MT39</accession>
<comment type="caution">
    <text evidence="1">The sequence shown here is derived from an EMBL/GenBank/DDBJ whole genome shotgun (WGS) entry which is preliminary data.</text>
</comment>